<dbReference type="SFLD" id="SFLDG01129">
    <property type="entry name" value="C1.5:_HAD__Beta-PGM__Phosphata"/>
    <property type="match status" value="1"/>
</dbReference>
<dbReference type="PANTHER" id="PTHR18901">
    <property type="entry name" value="2-DEOXYGLUCOSE-6-PHOSPHATE PHOSPHATASE 2"/>
    <property type="match status" value="1"/>
</dbReference>
<dbReference type="InterPro" id="IPR023198">
    <property type="entry name" value="PGP-like_dom2"/>
</dbReference>
<keyword evidence="2" id="KW-1185">Reference proteome</keyword>
<dbReference type="NCBIfam" id="TIGR01509">
    <property type="entry name" value="HAD-SF-IA-v3"/>
    <property type="match status" value="1"/>
</dbReference>
<gene>
    <name evidence="1" type="ORF">MXD59_06310</name>
</gene>
<dbReference type="Gene3D" id="1.10.150.240">
    <property type="entry name" value="Putative phosphatase, domain 2"/>
    <property type="match status" value="1"/>
</dbReference>
<accession>A0ABT0JVL6</accession>
<protein>
    <submittedName>
        <fullName evidence="1">HAD family phosphatase</fullName>
    </submittedName>
</protein>
<organism evidence="1 2">
    <name type="scientific">Frankia umida</name>
    <dbReference type="NCBI Taxonomy" id="573489"/>
    <lineage>
        <taxon>Bacteria</taxon>
        <taxon>Bacillati</taxon>
        <taxon>Actinomycetota</taxon>
        <taxon>Actinomycetes</taxon>
        <taxon>Frankiales</taxon>
        <taxon>Frankiaceae</taxon>
        <taxon>Frankia</taxon>
    </lineage>
</organism>
<dbReference type="EMBL" id="JALKFT010000004">
    <property type="protein sequence ID" value="MCK9875394.1"/>
    <property type="molecule type" value="Genomic_DNA"/>
</dbReference>
<evidence type="ECO:0000313" key="2">
    <source>
        <dbReference type="Proteomes" id="UP001201873"/>
    </source>
</evidence>
<dbReference type="RefSeq" id="WP_248823818.1">
    <property type="nucleotide sequence ID" value="NZ_JALKFT010000004.1"/>
</dbReference>
<dbReference type="Proteomes" id="UP001201873">
    <property type="component" value="Unassembled WGS sequence"/>
</dbReference>
<dbReference type="InterPro" id="IPR006439">
    <property type="entry name" value="HAD-SF_hydro_IA"/>
</dbReference>
<evidence type="ECO:0000313" key="1">
    <source>
        <dbReference type="EMBL" id="MCK9875394.1"/>
    </source>
</evidence>
<dbReference type="Gene3D" id="3.40.50.1000">
    <property type="entry name" value="HAD superfamily/HAD-like"/>
    <property type="match status" value="1"/>
</dbReference>
<sequence length="226" mass="23088">MGGGTNPVAAVVFDLDGVLIDSEQVWDEVRQAYVAERGGRWEPDSTARMMGMSTAEWSTYLTSLGIAGTPRRIAAEVIDLVAARYGAAPPLLPGAVEAVQAIAAHHLLGLASSSPRALIELVLDRSGLCASFAVAVSSEEVSRGKPAPEVYLEAARRLGVPAAACVAVEDSSNGLRAASAAGMAVVAVPNAHFPPAADALALAAATVPVTADLTVDVIRAAAARPR</sequence>
<dbReference type="PRINTS" id="PR00413">
    <property type="entry name" value="HADHALOGNASE"/>
</dbReference>
<comment type="caution">
    <text evidence="1">The sequence shown here is derived from an EMBL/GenBank/DDBJ whole genome shotgun (WGS) entry which is preliminary data.</text>
</comment>
<reference evidence="1 2" key="1">
    <citation type="submission" date="2022-04" db="EMBL/GenBank/DDBJ databases">
        <title>Genome diversity in the genus Frankia.</title>
        <authorList>
            <person name="Carlos-Shanley C."/>
            <person name="Hahn D."/>
        </authorList>
    </citation>
    <scope>NUCLEOTIDE SEQUENCE [LARGE SCALE GENOMIC DNA]</scope>
    <source>
        <strain evidence="1 2">Ag45/Mut15</strain>
    </source>
</reference>
<proteinExistence type="predicted"/>
<dbReference type="PANTHER" id="PTHR18901:SF38">
    <property type="entry name" value="PSEUDOURIDINE-5'-PHOSPHATASE"/>
    <property type="match status" value="1"/>
</dbReference>
<dbReference type="InterPro" id="IPR023214">
    <property type="entry name" value="HAD_sf"/>
</dbReference>
<dbReference type="Pfam" id="PF00702">
    <property type="entry name" value="Hydrolase"/>
    <property type="match status" value="1"/>
</dbReference>
<name>A0ABT0JVL6_9ACTN</name>
<dbReference type="SUPFAM" id="SSF56784">
    <property type="entry name" value="HAD-like"/>
    <property type="match status" value="1"/>
</dbReference>
<dbReference type="InterPro" id="IPR036412">
    <property type="entry name" value="HAD-like_sf"/>
</dbReference>
<dbReference type="SFLD" id="SFLDS00003">
    <property type="entry name" value="Haloacid_Dehalogenase"/>
    <property type="match status" value="1"/>
</dbReference>